<dbReference type="STRING" id="7234.B4GN05"/>
<evidence type="ECO:0000313" key="1">
    <source>
        <dbReference type="EMBL" id="EDW39131.1"/>
    </source>
</evidence>
<dbReference type="Proteomes" id="UP000008744">
    <property type="component" value="Unassembled WGS sequence"/>
</dbReference>
<proteinExistence type="predicted"/>
<organism evidence="2">
    <name type="scientific">Drosophila persimilis</name>
    <name type="common">Fruit fly</name>
    <dbReference type="NCBI Taxonomy" id="7234"/>
    <lineage>
        <taxon>Eukaryota</taxon>
        <taxon>Metazoa</taxon>
        <taxon>Ecdysozoa</taxon>
        <taxon>Arthropoda</taxon>
        <taxon>Hexapoda</taxon>
        <taxon>Insecta</taxon>
        <taxon>Pterygota</taxon>
        <taxon>Neoptera</taxon>
        <taxon>Endopterygota</taxon>
        <taxon>Diptera</taxon>
        <taxon>Brachycera</taxon>
        <taxon>Muscomorpha</taxon>
        <taxon>Ephydroidea</taxon>
        <taxon>Drosophilidae</taxon>
        <taxon>Drosophila</taxon>
        <taxon>Sophophora</taxon>
    </lineage>
</organism>
<accession>B4GN05</accession>
<evidence type="ECO:0000313" key="2">
    <source>
        <dbReference type="Proteomes" id="UP000008744"/>
    </source>
</evidence>
<dbReference type="AlphaFoldDB" id="B4GN05"/>
<dbReference type="EMBL" id="CH479186">
    <property type="protein sequence ID" value="EDW39131.1"/>
    <property type="molecule type" value="Genomic_DNA"/>
</dbReference>
<reference evidence="1 2" key="1">
    <citation type="journal article" date="2007" name="Nature">
        <title>Evolution of genes and genomes on the Drosophila phylogeny.</title>
        <authorList>
            <consortium name="Drosophila 12 Genomes Consortium"/>
            <person name="Clark A.G."/>
            <person name="Eisen M.B."/>
            <person name="Smith D.R."/>
            <person name="Bergman C.M."/>
            <person name="Oliver B."/>
            <person name="Markow T.A."/>
            <person name="Kaufman T.C."/>
            <person name="Kellis M."/>
            <person name="Gelbart W."/>
            <person name="Iyer V.N."/>
            <person name="Pollard D.A."/>
            <person name="Sackton T.B."/>
            <person name="Larracuente A.M."/>
            <person name="Singh N.D."/>
            <person name="Abad J.P."/>
            <person name="Abt D.N."/>
            <person name="Adryan B."/>
            <person name="Aguade M."/>
            <person name="Akashi H."/>
            <person name="Anderson W.W."/>
            <person name="Aquadro C.F."/>
            <person name="Ardell D.H."/>
            <person name="Arguello R."/>
            <person name="Artieri C.G."/>
            <person name="Barbash D.A."/>
            <person name="Barker D."/>
            <person name="Barsanti P."/>
            <person name="Batterham P."/>
            <person name="Batzoglou S."/>
            <person name="Begun D."/>
            <person name="Bhutkar A."/>
            <person name="Blanco E."/>
            <person name="Bosak S.A."/>
            <person name="Bradley R.K."/>
            <person name="Brand A.D."/>
            <person name="Brent M.R."/>
            <person name="Brooks A.N."/>
            <person name="Brown R.H."/>
            <person name="Butlin R.K."/>
            <person name="Caggese C."/>
            <person name="Calvi B.R."/>
            <person name="Bernardo de Carvalho A."/>
            <person name="Caspi A."/>
            <person name="Castrezana S."/>
            <person name="Celniker S.E."/>
            <person name="Chang J.L."/>
            <person name="Chapple C."/>
            <person name="Chatterji S."/>
            <person name="Chinwalla A."/>
            <person name="Civetta A."/>
            <person name="Clifton S.W."/>
            <person name="Comeron J.M."/>
            <person name="Costello J.C."/>
            <person name="Coyne J.A."/>
            <person name="Daub J."/>
            <person name="David R.G."/>
            <person name="Delcher A.L."/>
            <person name="Delehaunty K."/>
            <person name="Do C.B."/>
            <person name="Ebling H."/>
            <person name="Edwards K."/>
            <person name="Eickbush T."/>
            <person name="Evans J.D."/>
            <person name="Filipski A."/>
            <person name="Findeiss S."/>
            <person name="Freyhult E."/>
            <person name="Fulton L."/>
            <person name="Fulton R."/>
            <person name="Garcia A.C."/>
            <person name="Gardiner A."/>
            <person name="Garfield D.A."/>
            <person name="Garvin B.E."/>
            <person name="Gibson G."/>
            <person name="Gilbert D."/>
            <person name="Gnerre S."/>
            <person name="Godfrey J."/>
            <person name="Good R."/>
            <person name="Gotea V."/>
            <person name="Gravely B."/>
            <person name="Greenberg A.J."/>
            <person name="Griffiths-Jones S."/>
            <person name="Gross S."/>
            <person name="Guigo R."/>
            <person name="Gustafson E.A."/>
            <person name="Haerty W."/>
            <person name="Hahn M.W."/>
            <person name="Halligan D.L."/>
            <person name="Halpern A.L."/>
            <person name="Halter G.M."/>
            <person name="Han M.V."/>
            <person name="Heger A."/>
            <person name="Hillier L."/>
            <person name="Hinrichs A.S."/>
            <person name="Holmes I."/>
            <person name="Hoskins R.A."/>
            <person name="Hubisz M.J."/>
            <person name="Hultmark D."/>
            <person name="Huntley M.A."/>
            <person name="Jaffe D.B."/>
            <person name="Jagadeeshan S."/>
            <person name="Jeck W.R."/>
            <person name="Johnson J."/>
            <person name="Jones C.D."/>
            <person name="Jordan W.C."/>
            <person name="Karpen G.H."/>
            <person name="Kataoka E."/>
            <person name="Keightley P.D."/>
            <person name="Kheradpour P."/>
            <person name="Kirkness E.F."/>
            <person name="Koerich L.B."/>
            <person name="Kristiansen K."/>
            <person name="Kudrna D."/>
            <person name="Kulathinal R.J."/>
            <person name="Kumar S."/>
            <person name="Kwok R."/>
            <person name="Lander E."/>
            <person name="Langley C.H."/>
            <person name="Lapoint R."/>
            <person name="Lazzaro B.P."/>
            <person name="Lee S.J."/>
            <person name="Levesque L."/>
            <person name="Li R."/>
            <person name="Lin C.F."/>
            <person name="Lin M.F."/>
            <person name="Lindblad-Toh K."/>
            <person name="Llopart A."/>
            <person name="Long M."/>
            <person name="Low L."/>
            <person name="Lozovsky E."/>
            <person name="Lu J."/>
            <person name="Luo M."/>
            <person name="Machado C.A."/>
            <person name="Makalowski W."/>
            <person name="Marzo M."/>
            <person name="Matsuda M."/>
            <person name="Matzkin L."/>
            <person name="McAllister B."/>
            <person name="McBride C.S."/>
            <person name="McKernan B."/>
            <person name="McKernan K."/>
            <person name="Mendez-Lago M."/>
            <person name="Minx P."/>
            <person name="Mollenhauer M.U."/>
            <person name="Montooth K."/>
            <person name="Mount S.M."/>
            <person name="Mu X."/>
            <person name="Myers E."/>
            <person name="Negre B."/>
            <person name="Newfeld S."/>
            <person name="Nielsen R."/>
            <person name="Noor M.A."/>
            <person name="O'Grady P."/>
            <person name="Pachter L."/>
            <person name="Papaceit M."/>
            <person name="Parisi M.J."/>
            <person name="Parisi M."/>
            <person name="Parts L."/>
            <person name="Pedersen J.S."/>
            <person name="Pesole G."/>
            <person name="Phillippy A.M."/>
            <person name="Ponting C.P."/>
            <person name="Pop M."/>
            <person name="Porcelli D."/>
            <person name="Powell J.R."/>
            <person name="Prohaska S."/>
            <person name="Pruitt K."/>
            <person name="Puig M."/>
            <person name="Quesneville H."/>
            <person name="Ram K.R."/>
            <person name="Rand D."/>
            <person name="Rasmussen M.D."/>
            <person name="Reed L.K."/>
            <person name="Reenan R."/>
            <person name="Reily A."/>
            <person name="Remington K.A."/>
            <person name="Rieger T.T."/>
            <person name="Ritchie M.G."/>
            <person name="Robin C."/>
            <person name="Rogers Y.H."/>
            <person name="Rohde C."/>
            <person name="Rozas J."/>
            <person name="Rubenfield M.J."/>
            <person name="Ruiz A."/>
            <person name="Russo S."/>
            <person name="Salzberg S.L."/>
            <person name="Sanchez-Gracia A."/>
            <person name="Saranga D.J."/>
            <person name="Sato H."/>
            <person name="Schaeffer S.W."/>
            <person name="Schatz M.C."/>
            <person name="Schlenke T."/>
            <person name="Schwartz R."/>
            <person name="Segarra C."/>
            <person name="Singh R.S."/>
            <person name="Sirot L."/>
            <person name="Sirota M."/>
            <person name="Sisneros N.B."/>
            <person name="Smith C.D."/>
            <person name="Smith T.F."/>
            <person name="Spieth J."/>
            <person name="Stage D.E."/>
            <person name="Stark A."/>
            <person name="Stephan W."/>
            <person name="Strausberg R.L."/>
            <person name="Strempel S."/>
            <person name="Sturgill D."/>
            <person name="Sutton G."/>
            <person name="Sutton G.G."/>
            <person name="Tao W."/>
            <person name="Teichmann S."/>
            <person name="Tobari Y.N."/>
            <person name="Tomimura Y."/>
            <person name="Tsolas J.M."/>
            <person name="Valente V.L."/>
            <person name="Venter E."/>
            <person name="Venter J.C."/>
            <person name="Vicario S."/>
            <person name="Vieira F.G."/>
            <person name="Vilella A.J."/>
            <person name="Villasante A."/>
            <person name="Walenz B."/>
            <person name="Wang J."/>
            <person name="Wasserman M."/>
            <person name="Watts T."/>
            <person name="Wilson D."/>
            <person name="Wilson R.K."/>
            <person name="Wing R.A."/>
            <person name="Wolfner M.F."/>
            <person name="Wong A."/>
            <person name="Wong G.K."/>
            <person name="Wu C.I."/>
            <person name="Wu G."/>
            <person name="Yamamoto D."/>
            <person name="Yang H.P."/>
            <person name="Yang S.P."/>
            <person name="Yorke J.A."/>
            <person name="Yoshida K."/>
            <person name="Zdobnov E."/>
            <person name="Zhang P."/>
            <person name="Zhang Y."/>
            <person name="Zimin A.V."/>
            <person name="Baldwin J."/>
            <person name="Abdouelleil A."/>
            <person name="Abdulkadir J."/>
            <person name="Abebe A."/>
            <person name="Abera B."/>
            <person name="Abreu J."/>
            <person name="Acer S.C."/>
            <person name="Aftuck L."/>
            <person name="Alexander A."/>
            <person name="An P."/>
            <person name="Anderson E."/>
            <person name="Anderson S."/>
            <person name="Arachi H."/>
            <person name="Azer M."/>
            <person name="Bachantsang P."/>
            <person name="Barry A."/>
            <person name="Bayul T."/>
            <person name="Berlin A."/>
            <person name="Bessette D."/>
            <person name="Bloom T."/>
            <person name="Blye J."/>
            <person name="Boguslavskiy L."/>
            <person name="Bonnet C."/>
            <person name="Boukhgalter B."/>
            <person name="Bourzgui I."/>
            <person name="Brown A."/>
            <person name="Cahill P."/>
            <person name="Channer S."/>
            <person name="Cheshatsang Y."/>
            <person name="Chuda L."/>
            <person name="Citroen M."/>
            <person name="Collymore A."/>
            <person name="Cooke P."/>
            <person name="Costello M."/>
            <person name="D'Aco K."/>
            <person name="Daza R."/>
            <person name="De Haan G."/>
            <person name="DeGray S."/>
            <person name="DeMaso C."/>
            <person name="Dhargay N."/>
            <person name="Dooley K."/>
            <person name="Dooley E."/>
            <person name="Doricent M."/>
            <person name="Dorje P."/>
            <person name="Dorjee K."/>
            <person name="Dupes A."/>
            <person name="Elong R."/>
            <person name="Falk J."/>
            <person name="Farina A."/>
            <person name="Faro S."/>
            <person name="Ferguson D."/>
            <person name="Fisher S."/>
            <person name="Foley C.D."/>
            <person name="Franke A."/>
            <person name="Friedrich D."/>
            <person name="Gadbois L."/>
            <person name="Gearin G."/>
            <person name="Gearin C.R."/>
            <person name="Giannoukos G."/>
            <person name="Goode T."/>
            <person name="Graham J."/>
            <person name="Grandbois E."/>
            <person name="Grewal S."/>
            <person name="Gyaltsen K."/>
            <person name="Hafez N."/>
            <person name="Hagos B."/>
            <person name="Hall J."/>
            <person name="Henson C."/>
            <person name="Hollinger A."/>
            <person name="Honan T."/>
            <person name="Huard M.D."/>
            <person name="Hughes L."/>
            <person name="Hurhula B."/>
            <person name="Husby M.E."/>
            <person name="Kamat A."/>
            <person name="Kanga B."/>
            <person name="Kashin S."/>
            <person name="Khazanovich D."/>
            <person name="Kisner P."/>
            <person name="Lance K."/>
            <person name="Lara M."/>
            <person name="Lee W."/>
            <person name="Lennon N."/>
            <person name="Letendre F."/>
            <person name="LeVine R."/>
            <person name="Lipovsky A."/>
            <person name="Liu X."/>
            <person name="Liu J."/>
            <person name="Liu S."/>
            <person name="Lokyitsang T."/>
            <person name="Lokyitsang Y."/>
            <person name="Lubonja R."/>
            <person name="Lui A."/>
            <person name="MacDonald P."/>
            <person name="Magnisalis V."/>
            <person name="Maru K."/>
            <person name="Matthews C."/>
            <person name="McCusker W."/>
            <person name="McDonough S."/>
            <person name="Mehta T."/>
            <person name="Meldrim J."/>
            <person name="Meneus L."/>
            <person name="Mihai O."/>
            <person name="Mihalev A."/>
            <person name="Mihova T."/>
            <person name="Mittelman R."/>
            <person name="Mlenga V."/>
            <person name="Montmayeur A."/>
            <person name="Mulrain L."/>
            <person name="Navidi A."/>
            <person name="Naylor J."/>
            <person name="Negash T."/>
            <person name="Nguyen T."/>
            <person name="Nguyen N."/>
            <person name="Nicol R."/>
            <person name="Norbu C."/>
            <person name="Norbu N."/>
            <person name="Novod N."/>
            <person name="O'Neill B."/>
            <person name="Osman S."/>
            <person name="Markiewicz E."/>
            <person name="Oyono O.L."/>
            <person name="Patti C."/>
            <person name="Phunkhang P."/>
            <person name="Pierre F."/>
            <person name="Priest M."/>
            <person name="Raghuraman S."/>
            <person name="Rege F."/>
            <person name="Reyes R."/>
            <person name="Rise C."/>
            <person name="Rogov P."/>
            <person name="Ross K."/>
            <person name="Ryan E."/>
            <person name="Settipalli S."/>
            <person name="Shea T."/>
            <person name="Sherpa N."/>
            <person name="Shi L."/>
            <person name="Shih D."/>
            <person name="Sparrow T."/>
            <person name="Spaulding J."/>
            <person name="Stalker J."/>
            <person name="Stange-Thomann N."/>
            <person name="Stavropoulos S."/>
            <person name="Stone C."/>
            <person name="Strader C."/>
            <person name="Tesfaye S."/>
            <person name="Thomson T."/>
            <person name="Thoulutsang Y."/>
            <person name="Thoulutsang D."/>
            <person name="Topham K."/>
            <person name="Topping I."/>
            <person name="Tsamla T."/>
            <person name="Vassiliev H."/>
            <person name="Vo A."/>
            <person name="Wangchuk T."/>
            <person name="Wangdi T."/>
            <person name="Weiand M."/>
            <person name="Wilkinson J."/>
            <person name="Wilson A."/>
            <person name="Yadav S."/>
            <person name="Young G."/>
            <person name="Yu Q."/>
            <person name="Zembek L."/>
            <person name="Zhong D."/>
            <person name="Zimmer A."/>
            <person name="Zwirko Z."/>
            <person name="Jaffe D.B."/>
            <person name="Alvarez P."/>
            <person name="Brockman W."/>
            <person name="Butler J."/>
            <person name="Chin C."/>
            <person name="Gnerre S."/>
            <person name="Grabherr M."/>
            <person name="Kleber M."/>
            <person name="Mauceli E."/>
            <person name="MacCallum I."/>
        </authorList>
    </citation>
    <scope>NUCLEOTIDE SEQUENCE [LARGE SCALE GENOMIC DNA]</scope>
    <source>
        <strain evidence="2">MSH-3 / Tucson 14011-0111.49</strain>
    </source>
</reference>
<protein>
    <submittedName>
        <fullName evidence="1">GL13918</fullName>
    </submittedName>
</protein>
<dbReference type="HOGENOM" id="CLU_3070920_0_0_1"/>
<sequence>MTKNGVIIAGYCVEGPLAKIILSEPEEIATLSVGAAPQHVRRHPDLQTVDLCF</sequence>
<keyword evidence="2" id="KW-1185">Reference proteome</keyword>
<name>B4GN05_DROPE</name>
<gene>
    <name evidence="1" type="primary">Dper\GL13918</name>
    <name evidence="1" type="ORF">Dper_GL13918</name>
</gene>